<keyword evidence="4" id="KW-0479">Metal-binding</keyword>
<dbReference type="PRINTS" id="PR00406">
    <property type="entry name" value="CYTB5RDTASE"/>
</dbReference>
<evidence type="ECO:0000256" key="2">
    <source>
        <dbReference type="ARBA" id="ARBA00022630"/>
    </source>
</evidence>
<dbReference type="InterPro" id="IPR008333">
    <property type="entry name" value="Cbr1-like_FAD-bd_dom"/>
</dbReference>
<dbReference type="CDD" id="cd06214">
    <property type="entry name" value="PA_degradation_oxidoreductase_like"/>
    <property type="match status" value="1"/>
</dbReference>
<dbReference type="Pfam" id="PF00970">
    <property type="entry name" value="FAD_binding_6"/>
    <property type="match status" value="1"/>
</dbReference>
<dbReference type="Gene3D" id="3.40.50.80">
    <property type="entry name" value="Nucleotide-binding domain of ferredoxin-NADP reductase (FNR) module"/>
    <property type="match status" value="1"/>
</dbReference>
<dbReference type="GO" id="GO:0046872">
    <property type="term" value="F:metal ion binding"/>
    <property type="evidence" value="ECO:0007669"/>
    <property type="project" value="UniProtKB-KW"/>
</dbReference>
<dbReference type="InterPro" id="IPR001433">
    <property type="entry name" value="OxRdtase_FAD/NAD-bd"/>
</dbReference>
<evidence type="ECO:0000313" key="13">
    <source>
        <dbReference type="Proteomes" id="UP000233767"/>
    </source>
</evidence>
<dbReference type="SUPFAM" id="SSF63380">
    <property type="entry name" value="Riboflavin synthase domain-like"/>
    <property type="match status" value="1"/>
</dbReference>
<organism evidence="12 14">
    <name type="scientific">Flavobacterium lindanitolerans</name>
    <dbReference type="NCBI Taxonomy" id="428988"/>
    <lineage>
        <taxon>Bacteria</taxon>
        <taxon>Pseudomonadati</taxon>
        <taxon>Bacteroidota</taxon>
        <taxon>Flavobacteriia</taxon>
        <taxon>Flavobacteriales</taxon>
        <taxon>Flavobacteriaceae</taxon>
        <taxon>Flavobacterium</taxon>
    </lineage>
</organism>
<evidence type="ECO:0000259" key="10">
    <source>
        <dbReference type="PROSITE" id="PS51384"/>
    </source>
</evidence>
<dbReference type="PROSITE" id="PS00197">
    <property type="entry name" value="2FE2S_FER_1"/>
    <property type="match status" value="1"/>
</dbReference>
<evidence type="ECO:0000256" key="3">
    <source>
        <dbReference type="ARBA" id="ARBA00022714"/>
    </source>
</evidence>
<dbReference type="InterPro" id="IPR017938">
    <property type="entry name" value="Riboflavin_synthase-like_b-brl"/>
</dbReference>
<dbReference type="PROSITE" id="PS51085">
    <property type="entry name" value="2FE2S_FER_2"/>
    <property type="match status" value="1"/>
</dbReference>
<dbReference type="PROSITE" id="PS51384">
    <property type="entry name" value="FAD_FR"/>
    <property type="match status" value="1"/>
</dbReference>
<dbReference type="InterPro" id="IPR006058">
    <property type="entry name" value="2Fe2S_fd_BS"/>
</dbReference>
<feature type="domain" description="2Fe-2S ferredoxin-type" evidence="9">
    <location>
        <begin position="289"/>
        <end position="379"/>
    </location>
</feature>
<evidence type="ECO:0000259" key="9">
    <source>
        <dbReference type="PROSITE" id="PS51085"/>
    </source>
</evidence>
<keyword evidence="8" id="KW-0411">Iron-sulfur</keyword>
<dbReference type="Gene3D" id="2.40.30.10">
    <property type="entry name" value="Translation factors"/>
    <property type="match status" value="1"/>
</dbReference>
<comment type="caution">
    <text evidence="12">The sequence shown here is derived from an EMBL/GenBank/DDBJ whole genome shotgun (WGS) entry which is preliminary data.</text>
</comment>
<accession>A0A497V0D8</accession>
<evidence type="ECO:0000256" key="6">
    <source>
        <dbReference type="ARBA" id="ARBA00023002"/>
    </source>
</evidence>
<reference evidence="11 13" key="1">
    <citation type="submission" date="2017-12" db="EMBL/GenBank/DDBJ databases">
        <title>Genomic Encyclopedia of Type Strains, Phase III (KMG-III): the genomes of soil and plant-associated and newly described type strains.</title>
        <authorList>
            <person name="Whitman W."/>
        </authorList>
    </citation>
    <scope>NUCLEOTIDE SEQUENCE [LARGE SCALE GENOMIC DNA]</scope>
    <source>
        <strain evidence="11 13">IP-10</strain>
    </source>
</reference>
<dbReference type="PANTHER" id="PTHR47354">
    <property type="entry name" value="NADH OXIDOREDUCTASE HCR"/>
    <property type="match status" value="1"/>
</dbReference>
<dbReference type="GO" id="GO:0051537">
    <property type="term" value="F:2 iron, 2 sulfur cluster binding"/>
    <property type="evidence" value="ECO:0007669"/>
    <property type="project" value="UniProtKB-KW"/>
</dbReference>
<evidence type="ECO:0000313" key="14">
    <source>
        <dbReference type="Proteomes" id="UP000275027"/>
    </source>
</evidence>
<keyword evidence="2" id="KW-0285">Flavoprotein</keyword>
<evidence type="ECO:0000256" key="4">
    <source>
        <dbReference type="ARBA" id="ARBA00022723"/>
    </source>
</evidence>
<keyword evidence="5" id="KW-0274">FAD</keyword>
<dbReference type="Pfam" id="PF00175">
    <property type="entry name" value="NAD_binding_1"/>
    <property type="match status" value="1"/>
</dbReference>
<dbReference type="CDD" id="cd00207">
    <property type="entry name" value="fer2"/>
    <property type="match status" value="1"/>
</dbReference>
<dbReference type="InterPro" id="IPR017927">
    <property type="entry name" value="FAD-bd_FR_type"/>
</dbReference>
<dbReference type="InterPro" id="IPR001709">
    <property type="entry name" value="Flavoprot_Pyr_Nucl_cyt_Rdtase"/>
</dbReference>
<dbReference type="Proteomes" id="UP000275027">
    <property type="component" value="Unassembled WGS sequence"/>
</dbReference>
<dbReference type="Pfam" id="PF00111">
    <property type="entry name" value="Fer2"/>
    <property type="match status" value="1"/>
</dbReference>
<evidence type="ECO:0000256" key="8">
    <source>
        <dbReference type="ARBA" id="ARBA00023014"/>
    </source>
</evidence>
<dbReference type="GO" id="GO:0050660">
    <property type="term" value="F:flavin adenine dinucleotide binding"/>
    <property type="evidence" value="ECO:0007669"/>
    <property type="project" value="TreeGrafter"/>
</dbReference>
<keyword evidence="6" id="KW-0560">Oxidoreductase</keyword>
<dbReference type="InterPro" id="IPR012675">
    <property type="entry name" value="Beta-grasp_dom_sf"/>
</dbReference>
<keyword evidence="13" id="KW-1185">Reference proteome</keyword>
<dbReference type="InterPro" id="IPR039261">
    <property type="entry name" value="FNR_nucleotide-bd"/>
</dbReference>
<dbReference type="EMBL" id="PJND01000007">
    <property type="protein sequence ID" value="PKW28860.1"/>
    <property type="molecule type" value="Genomic_DNA"/>
</dbReference>
<proteinExistence type="predicted"/>
<feature type="domain" description="FAD-binding FR-type" evidence="10">
    <location>
        <begin position="31"/>
        <end position="135"/>
    </location>
</feature>
<name>A0A497V0D8_9FLAO</name>
<reference evidence="12 14" key="2">
    <citation type="submission" date="2018-10" db="EMBL/GenBank/DDBJ databases">
        <title>Genomic Encyclopedia of Archaeal and Bacterial Type Strains, Phase II (KMG-II): from individual species to whole genera.</title>
        <authorList>
            <person name="Goeker M."/>
        </authorList>
    </citation>
    <scope>NUCLEOTIDE SEQUENCE [LARGE SCALE GENOMIC DNA]</scope>
    <source>
        <strain evidence="12 14">DSM 21886</strain>
    </source>
</reference>
<gene>
    <name evidence="11" type="ORF">B0G92_0487</name>
    <name evidence="12" type="ORF">CLV50_1019</name>
</gene>
<dbReference type="InterPro" id="IPR050415">
    <property type="entry name" value="MRET"/>
</dbReference>
<dbReference type="InterPro" id="IPR036010">
    <property type="entry name" value="2Fe-2S_ferredoxin-like_sf"/>
</dbReference>
<evidence type="ECO:0000256" key="7">
    <source>
        <dbReference type="ARBA" id="ARBA00023004"/>
    </source>
</evidence>
<dbReference type="InterPro" id="IPR001041">
    <property type="entry name" value="2Fe-2S_ferredoxin-type"/>
</dbReference>
<evidence type="ECO:0000256" key="1">
    <source>
        <dbReference type="ARBA" id="ARBA00001974"/>
    </source>
</evidence>
<sequence>MHKIVRYYFLSFSYLKKLRECLFLHKIYRMSTFYKLTIKEVRRETKDAVSVLFNVPSELKPNYNFIAGQYINLKLTLDGNEIRRAYSICSSPDSGELRIAIKAVSNGAFSQFSNKQLKAGDTIEVGSPEGKFIFEPDANRIKNYAAFVAGSGITPVMSILKSVLEKEPQSTFVLVYGNKSPEETIFHEELHNLQLQYTGRFFVYYVFSQAKAENALFGRIEKSAVNFILKNKHASVEFDKFYLCGPEEMINTVNNVLKENNIKEKDIRFELFSASTKENKISESLEGHTKVTVLVDDEETTFDMSQKITLLDAALKQGIDAPYSCQGGICSSCIARIVSGSAEMKKNSILTDREIAEGLTLTCQAHPTSAEIYIDFDDV</sequence>
<keyword evidence="7" id="KW-0408">Iron</keyword>
<dbReference type="Proteomes" id="UP000233767">
    <property type="component" value="Unassembled WGS sequence"/>
</dbReference>
<evidence type="ECO:0000313" key="12">
    <source>
        <dbReference type="EMBL" id="RLJ35637.1"/>
    </source>
</evidence>
<evidence type="ECO:0000256" key="5">
    <source>
        <dbReference type="ARBA" id="ARBA00022827"/>
    </source>
</evidence>
<dbReference type="SUPFAM" id="SSF54292">
    <property type="entry name" value="2Fe-2S ferredoxin-like"/>
    <property type="match status" value="1"/>
</dbReference>
<dbReference type="AlphaFoldDB" id="A0A497V0D8"/>
<protein>
    <submittedName>
        <fullName evidence="12">Ring-1,2-phenylacetyl-CoA epoxidase subunit PaaE</fullName>
    </submittedName>
</protein>
<dbReference type="Gene3D" id="3.10.20.30">
    <property type="match status" value="1"/>
</dbReference>
<evidence type="ECO:0000313" key="11">
    <source>
        <dbReference type="EMBL" id="PKW28860.1"/>
    </source>
</evidence>
<dbReference type="PANTHER" id="PTHR47354:SF8">
    <property type="entry name" value="1,2-PHENYLACETYL-COA EPOXIDASE, SUBUNIT E"/>
    <property type="match status" value="1"/>
</dbReference>
<dbReference type="PRINTS" id="PR00371">
    <property type="entry name" value="FPNCR"/>
</dbReference>
<keyword evidence="3" id="KW-0001">2Fe-2S</keyword>
<comment type="cofactor">
    <cofactor evidence="1">
        <name>FAD</name>
        <dbReference type="ChEBI" id="CHEBI:57692"/>
    </cofactor>
</comment>
<dbReference type="EMBL" id="RCCB01000010">
    <property type="protein sequence ID" value="RLJ35637.1"/>
    <property type="molecule type" value="Genomic_DNA"/>
</dbReference>
<dbReference type="GO" id="GO:0016491">
    <property type="term" value="F:oxidoreductase activity"/>
    <property type="evidence" value="ECO:0007669"/>
    <property type="project" value="UniProtKB-KW"/>
</dbReference>
<dbReference type="SUPFAM" id="SSF52343">
    <property type="entry name" value="Ferredoxin reductase-like, C-terminal NADP-linked domain"/>
    <property type="match status" value="1"/>
</dbReference>